<dbReference type="SUPFAM" id="SSF53448">
    <property type="entry name" value="Nucleotide-diphospho-sugar transferases"/>
    <property type="match status" value="1"/>
</dbReference>
<dbReference type="EMBL" id="CP013928">
    <property type="protein sequence ID" value="AMJ79755.1"/>
    <property type="molecule type" value="Genomic_DNA"/>
</dbReference>
<evidence type="ECO:0000256" key="1">
    <source>
        <dbReference type="ARBA" id="ARBA00022679"/>
    </source>
</evidence>
<dbReference type="AlphaFoldDB" id="A0AAC8XLS1"/>
<dbReference type="RefSeq" id="WP_015068042.1">
    <property type="nucleotide sequence ID" value="NZ_CAXGIV010000061.1"/>
</dbReference>
<accession>A0AAC8XLS1</accession>
<reference evidence="3 4" key="1">
    <citation type="submission" date="2015-12" db="EMBL/GenBank/DDBJ databases">
        <title>Intraspecies pangenome expansion in the marine bacterium Alteromonas.</title>
        <authorList>
            <person name="Lopez-Perez M."/>
            <person name="Rodriguez-Valera F."/>
        </authorList>
    </citation>
    <scope>NUCLEOTIDE SEQUENCE [LARGE SCALE GENOMIC DNA]</scope>
    <source>
        <strain evidence="3 4">UM8</strain>
    </source>
</reference>
<gene>
    <name evidence="3" type="ORF">AV942_16385</name>
</gene>
<dbReference type="Gene3D" id="3.90.550.10">
    <property type="entry name" value="Spore Coat Polysaccharide Biosynthesis Protein SpsA, Chain A"/>
    <property type="match status" value="1"/>
</dbReference>
<organism evidence="3 4">
    <name type="scientific">Alteromonas mediterranea</name>
    <dbReference type="NCBI Taxonomy" id="314275"/>
    <lineage>
        <taxon>Bacteria</taxon>
        <taxon>Pseudomonadati</taxon>
        <taxon>Pseudomonadota</taxon>
        <taxon>Gammaproteobacteria</taxon>
        <taxon>Alteromonadales</taxon>
        <taxon>Alteromonadaceae</taxon>
        <taxon>Alteromonas/Salinimonas group</taxon>
        <taxon>Alteromonas</taxon>
    </lineage>
</organism>
<evidence type="ECO:0000313" key="4">
    <source>
        <dbReference type="Proteomes" id="UP000061468"/>
    </source>
</evidence>
<dbReference type="InterPro" id="IPR029044">
    <property type="entry name" value="Nucleotide-diphossugar_trans"/>
</dbReference>
<dbReference type="Pfam" id="PF02709">
    <property type="entry name" value="Glyco_transf_7C"/>
    <property type="match status" value="1"/>
</dbReference>
<feature type="domain" description="Galactosyltransferase C-terminal" evidence="2">
    <location>
        <begin position="157"/>
        <end position="204"/>
    </location>
</feature>
<sequence length="281" mass="32423">MISAYTVSVVVVVKSRVKSLINLINQLEDCEVLPEELVVVWMAPPSQYSLISSQKFPVHHKFKICDDLPISRAINKGVRSVSNSHCLVINVESIISSKLIKNLKDVWRPSCVITTKIVCISRALMQLNFLQLATELDKYPHFETEENARFCVKNNNGLFFISLRDFEKTGGFDEHYRGYGVNDEDYVERCIASNMSLSTVSDTTYIRNRVHYQYPVLHVTNFIQNSRYFYSKWGKYPCKDVLKNFVEMGFINKDYEASRLHILRNPSTDELASYKFEATNS</sequence>
<name>A0AAC8XLS1_9ALTE</name>
<dbReference type="Proteomes" id="UP000061468">
    <property type="component" value="Chromosome"/>
</dbReference>
<dbReference type="InterPro" id="IPR027791">
    <property type="entry name" value="Galactosyl_T_C"/>
</dbReference>
<proteinExistence type="predicted"/>
<keyword evidence="1" id="KW-0808">Transferase</keyword>
<evidence type="ECO:0000313" key="3">
    <source>
        <dbReference type="EMBL" id="AMJ79755.1"/>
    </source>
</evidence>
<evidence type="ECO:0000259" key="2">
    <source>
        <dbReference type="Pfam" id="PF02709"/>
    </source>
</evidence>
<dbReference type="GO" id="GO:0016740">
    <property type="term" value="F:transferase activity"/>
    <property type="evidence" value="ECO:0007669"/>
    <property type="project" value="UniProtKB-KW"/>
</dbReference>
<protein>
    <recommendedName>
        <fullName evidence="2">Galactosyltransferase C-terminal domain-containing protein</fullName>
    </recommendedName>
</protein>